<dbReference type="EMBL" id="MF415410">
    <property type="protein sequence ID" value="ASW27253.1"/>
    <property type="molecule type" value="Genomic_DNA"/>
</dbReference>
<gene>
    <name evidence="1" type="ORF">KPNN137_25</name>
</gene>
<name>A0A286MMM7_9CAUD</name>
<dbReference type="InterPro" id="IPR004195">
    <property type="entry name" value="Head_decoration_D"/>
</dbReference>
<dbReference type="Pfam" id="PF02924">
    <property type="entry name" value="HDPD"/>
    <property type="match status" value="1"/>
</dbReference>
<keyword evidence="2" id="KW-1185">Reference proteome</keyword>
<protein>
    <submittedName>
        <fullName evidence="1">Decorator protein</fullName>
    </submittedName>
</protein>
<sequence length="129" mass="13625">MSLISLMASLPNYLAGNGDLGSWEPTQLFAGEADIVTDGGEVAVAFARYQVIAKNAAGKLVPYDPTTPANPEATAIGIANEAGVVGTYAPYYIGGVFNHEALVWPAAVDTLLKRQAVFERTNIHIGNLY</sequence>
<reference evidence="1 2" key="1">
    <citation type="submission" date="2017-06" db="EMBL/GenBank/DDBJ databases">
        <title>Complete Genome Sequence of the Klebsiella phage YMC15/11/N137_KPN_BP.</title>
        <authorList>
            <person name="Jeon J."/>
            <person name="Yong D."/>
            <person name="Lee K."/>
        </authorList>
    </citation>
    <scope>NUCLEOTIDE SEQUENCE [LARGE SCALE GENOMIC DNA]</scope>
</reference>
<dbReference type="SUPFAM" id="SSF51274">
    <property type="entry name" value="Head decoration protein D (gpD, major capsid protein D)"/>
    <property type="match status" value="1"/>
</dbReference>
<dbReference type="InterPro" id="IPR036630">
    <property type="entry name" value="Head_decoration_D_sf"/>
</dbReference>
<evidence type="ECO:0000313" key="2">
    <source>
        <dbReference type="Proteomes" id="UP000224019"/>
    </source>
</evidence>
<dbReference type="Gene3D" id="2.40.300.10">
    <property type="entry name" value="Head decoration protein D"/>
    <property type="match status" value="1"/>
</dbReference>
<organism evidence="1 2">
    <name type="scientific">Klebsiella phage KPN N137</name>
    <dbReference type="NCBI Taxonomy" id="2024238"/>
    <lineage>
        <taxon>Viruses</taxon>
        <taxon>Duplodnaviria</taxon>
        <taxon>Heunggongvirae</taxon>
        <taxon>Uroviricota</taxon>
        <taxon>Caudoviricetes</taxon>
        <taxon>Casjensviridae</taxon>
        <taxon>Yonseivirus</taxon>
        <taxon>Yonseivirus N137</taxon>
    </lineage>
</organism>
<accession>A0A286MMM7</accession>
<dbReference type="Proteomes" id="UP000224019">
    <property type="component" value="Segment"/>
</dbReference>
<evidence type="ECO:0000313" key="1">
    <source>
        <dbReference type="EMBL" id="ASW27253.1"/>
    </source>
</evidence>
<proteinExistence type="predicted"/>